<name>A0A2N8ZJZ3_9VIBR</name>
<keyword evidence="2" id="KW-1185">Reference proteome</keyword>
<sequence>MLAEIVMQWNGLIAVQAKWHFDFQANSIKHRRVLSVPRLGREDRNHRQYKINESQDQWGMFEYERLTHNSGLGEL</sequence>
<gene>
    <name evidence="1" type="ORF">VTAP4600_B0614</name>
</gene>
<dbReference type="KEGG" id="vta:B0614"/>
<evidence type="ECO:0000313" key="1">
    <source>
        <dbReference type="EMBL" id="SON52225.1"/>
    </source>
</evidence>
<accession>A0A2N8ZJZ3</accession>
<proteinExistence type="predicted"/>
<protein>
    <submittedName>
        <fullName evidence="1">Transposase</fullName>
    </submittedName>
</protein>
<dbReference type="Proteomes" id="UP000235828">
    <property type="component" value="Chromosome B"/>
</dbReference>
<dbReference type="AlphaFoldDB" id="A0A2N8ZJZ3"/>
<organism evidence="1 2">
    <name type="scientific">Vibrio tapetis subsp. tapetis</name>
    <dbReference type="NCBI Taxonomy" id="1671868"/>
    <lineage>
        <taxon>Bacteria</taxon>
        <taxon>Pseudomonadati</taxon>
        <taxon>Pseudomonadota</taxon>
        <taxon>Gammaproteobacteria</taxon>
        <taxon>Vibrionales</taxon>
        <taxon>Vibrionaceae</taxon>
        <taxon>Vibrio</taxon>
    </lineage>
</organism>
<evidence type="ECO:0000313" key="2">
    <source>
        <dbReference type="Proteomes" id="UP000235828"/>
    </source>
</evidence>
<dbReference type="EMBL" id="LT960612">
    <property type="protein sequence ID" value="SON52225.1"/>
    <property type="molecule type" value="Genomic_DNA"/>
</dbReference>
<reference evidence="1 2" key="1">
    <citation type="submission" date="2017-10" db="EMBL/GenBank/DDBJ databases">
        <authorList>
            <person name="Banno H."/>
            <person name="Chua N.-H."/>
        </authorList>
    </citation>
    <scope>NUCLEOTIDE SEQUENCE [LARGE SCALE GENOMIC DNA]</scope>
    <source>
        <strain evidence="1">Vibrio tapetis CECT4600</strain>
    </source>
</reference>